<dbReference type="Pfam" id="PF03459">
    <property type="entry name" value="TOBE"/>
    <property type="match status" value="2"/>
</dbReference>
<feature type="domain" description="Mop" evidence="3">
    <location>
        <begin position="81"/>
        <end position="147"/>
    </location>
</feature>
<dbReference type="InterPro" id="IPR008995">
    <property type="entry name" value="Mo/tungstate-bd_C_term_dom"/>
</dbReference>
<dbReference type="Gene3D" id="2.40.50.100">
    <property type="match status" value="2"/>
</dbReference>
<organism evidence="4 5">
    <name type="scientific">Acetobacterium woodii (strain ATCC 29683 / DSM 1030 / JCM 2381 / KCTC 1655 / WB1)</name>
    <dbReference type="NCBI Taxonomy" id="931626"/>
    <lineage>
        <taxon>Bacteria</taxon>
        <taxon>Bacillati</taxon>
        <taxon>Bacillota</taxon>
        <taxon>Clostridia</taxon>
        <taxon>Eubacteriales</taxon>
        <taxon>Eubacteriaceae</taxon>
        <taxon>Acetobacterium</taxon>
    </lineage>
</organism>
<dbReference type="KEGG" id="awo:Awo_c29200"/>
<dbReference type="RefSeq" id="WP_014357251.1">
    <property type="nucleotide sequence ID" value="NC_016894.1"/>
</dbReference>
<dbReference type="Proteomes" id="UP000007177">
    <property type="component" value="Chromosome"/>
</dbReference>
<feature type="domain" description="Mop" evidence="3">
    <location>
        <begin position="11"/>
        <end position="77"/>
    </location>
</feature>
<proteinExistence type="predicted"/>
<evidence type="ECO:0000256" key="1">
    <source>
        <dbReference type="ARBA" id="ARBA00022505"/>
    </source>
</evidence>
<keyword evidence="5" id="KW-1185">Reference proteome</keyword>
<dbReference type="EMBL" id="CP002987">
    <property type="protein sequence ID" value="AFA49654.1"/>
    <property type="molecule type" value="Genomic_DNA"/>
</dbReference>
<accession>H6LHE4</accession>
<evidence type="ECO:0000313" key="4">
    <source>
        <dbReference type="EMBL" id="AFA49654.1"/>
    </source>
</evidence>
<keyword evidence="1 2" id="KW-0500">Molybdenum</keyword>
<sequence length="147" mass="15002">MNNDRMENKMKLSARNQLSGKVEAVQEGAVNAIVTLKTDDGTTISSTISLAAVKELGLAVGKEATAIFKATEVLIGLGTMKISARNKIIGEVAAVEAGAVNGIVTLKADTGCTISSTISMAAIKELGLEPGVKATAVIKATSVMIAV</sequence>
<name>H6LHE4_ACEWD</name>
<dbReference type="HOGENOM" id="CLU_118993_0_1_9"/>
<dbReference type="SUPFAM" id="SSF50331">
    <property type="entry name" value="MOP-like"/>
    <property type="match status" value="2"/>
</dbReference>
<evidence type="ECO:0000259" key="3">
    <source>
        <dbReference type="PROSITE" id="PS51866"/>
    </source>
</evidence>
<dbReference type="AlphaFoldDB" id="H6LHE4"/>
<dbReference type="NCBIfam" id="TIGR00638">
    <property type="entry name" value="Mop"/>
    <property type="match status" value="2"/>
</dbReference>
<reference evidence="5" key="1">
    <citation type="submission" date="2011-07" db="EMBL/GenBank/DDBJ databases">
        <title>Complete genome sequence of Acetobacterium woodii.</title>
        <authorList>
            <person name="Poehlein A."/>
            <person name="Schmidt S."/>
            <person name="Kaster A.-K."/>
            <person name="Goenrich M."/>
            <person name="Vollmers J."/>
            <person name="Thuermer A."/>
            <person name="Gottschalk G."/>
            <person name="Thauer R.K."/>
            <person name="Daniel R."/>
            <person name="Mueller V."/>
        </authorList>
    </citation>
    <scope>NUCLEOTIDE SEQUENCE [LARGE SCALE GENOMIC DNA]</scope>
    <source>
        <strain evidence="5">ATCC 29683 / DSM 1030 / JCM 2381 / KCTC 1655 / WB1</strain>
    </source>
</reference>
<dbReference type="InterPro" id="IPR004606">
    <property type="entry name" value="Mop_domain"/>
</dbReference>
<dbReference type="GO" id="GO:0015689">
    <property type="term" value="P:molybdate ion transport"/>
    <property type="evidence" value="ECO:0007669"/>
    <property type="project" value="InterPro"/>
</dbReference>
<gene>
    <name evidence="4" type="ordered locus">Awo_c29200</name>
</gene>
<evidence type="ECO:0000256" key="2">
    <source>
        <dbReference type="PROSITE-ProRule" id="PRU01213"/>
    </source>
</evidence>
<dbReference type="STRING" id="931626.Awo_c29200"/>
<evidence type="ECO:0000313" key="5">
    <source>
        <dbReference type="Proteomes" id="UP000007177"/>
    </source>
</evidence>
<protein>
    <submittedName>
        <fullName evidence="4">Putative molybdenum-pterin binding protein</fullName>
    </submittedName>
</protein>
<dbReference type="eggNOG" id="COG3585">
    <property type="taxonomic scope" value="Bacteria"/>
</dbReference>
<dbReference type="InterPro" id="IPR005116">
    <property type="entry name" value="Transp-assoc_OB_typ1"/>
</dbReference>
<dbReference type="PROSITE" id="PS51866">
    <property type="entry name" value="MOP"/>
    <property type="match status" value="2"/>
</dbReference>
<reference evidence="4 5" key="2">
    <citation type="journal article" date="2012" name="PLoS ONE">
        <title>An ancient pathway combining carbon dioxide fixation with the generation and utilization of a sodium ion gradient for ATP synthesis.</title>
        <authorList>
            <person name="Poehlein A."/>
            <person name="Schmidt S."/>
            <person name="Kaster A.K."/>
            <person name="Goenrich M."/>
            <person name="Vollmers J."/>
            <person name="Thurmer A."/>
            <person name="Bertsch J."/>
            <person name="Schuchmann K."/>
            <person name="Voigt B."/>
            <person name="Hecker M."/>
            <person name="Daniel R."/>
            <person name="Thauer R.K."/>
            <person name="Gottschalk G."/>
            <person name="Muller V."/>
        </authorList>
    </citation>
    <scope>NUCLEOTIDE SEQUENCE [LARGE SCALE GENOMIC DNA]</scope>
    <source>
        <strain evidence="5">ATCC 29683 / DSM 1030 / JCM 2381 / KCTC 1655 / WB1</strain>
    </source>
</reference>